<accession>A0A517M7Z9</accession>
<gene>
    <name evidence="3" type="ORF">EC9_52130</name>
</gene>
<organism evidence="3 4">
    <name type="scientific">Rosistilla ulvae</name>
    <dbReference type="NCBI Taxonomy" id="1930277"/>
    <lineage>
        <taxon>Bacteria</taxon>
        <taxon>Pseudomonadati</taxon>
        <taxon>Planctomycetota</taxon>
        <taxon>Planctomycetia</taxon>
        <taxon>Pirellulales</taxon>
        <taxon>Pirellulaceae</taxon>
        <taxon>Rosistilla</taxon>
    </lineage>
</organism>
<dbReference type="SUPFAM" id="SSF89260">
    <property type="entry name" value="Collagen-binding domain"/>
    <property type="match status" value="1"/>
</dbReference>
<name>A0A517M7Z9_9BACT</name>
<keyword evidence="4" id="KW-1185">Reference proteome</keyword>
<dbReference type="EMBL" id="CP036261">
    <property type="protein sequence ID" value="QDS90994.1"/>
    <property type="molecule type" value="Genomic_DNA"/>
</dbReference>
<feature type="compositionally biased region" description="Basic and acidic residues" evidence="1">
    <location>
        <begin position="411"/>
        <end position="422"/>
    </location>
</feature>
<evidence type="ECO:0008006" key="5">
    <source>
        <dbReference type="Google" id="ProtNLM"/>
    </source>
</evidence>
<feature type="chain" id="PRO_5021878441" description="Peptidase C-terminal archaeal/bacterial domain-containing protein" evidence="2">
    <location>
        <begin position="23"/>
        <end position="783"/>
    </location>
</feature>
<dbReference type="Proteomes" id="UP000319557">
    <property type="component" value="Chromosome"/>
</dbReference>
<keyword evidence="2" id="KW-0732">Signal</keyword>
<protein>
    <recommendedName>
        <fullName evidence="5">Peptidase C-terminal archaeal/bacterial domain-containing protein</fullName>
    </recommendedName>
</protein>
<proteinExistence type="predicted"/>
<dbReference type="AlphaFoldDB" id="A0A517M7Z9"/>
<sequence precursor="true">MRTLLTLALTLTAAGLSTQLSAQYPIGHLRAIQPPVFQVDQPTKTRLVGSDLVDIDRLWFSDPAITAALQSRAGKAFAAEATEHDYGHFEITAKAKPGVYEVRADGFHGSSNPLRLIVTDLPVVTMPADTSTLEKAAVATLPCWVTGTVRASGFAYIAFQLDSKDPIVIEAAAGSIDSASELEIEVLDESGRRLVRAATDPTREDPVVLFTPPAPGKYYLAISDHLFAGGDNAFFAIKLHRGPVVRWVQPIAAKANSETTITLTGLGLQEPTGKTGPWQTAQRTITAPAVAAATPPVGRPTTATMDRFLDDTLRVDGHSIALTDVDVNVEQEPNDSHPQAMPIAIDSEVSGVFGAGRDADWYRFDAKKDQTVKVDLFASRLGQTCDPVLGIFRVDTAADGKQNAVQVQFFDDHPARDKERTNPYHRSSVDPSGAFKADRDGPFYIRVGDQFSAANDGPPIQYRLTLRTPRPQFRAYALVKQLRIDNANHYPSNSLAVRKGETIPLVVEVDREDFAGEIQVAAAGLPDGIIARPSIISAGENATTLLLSAAEQAAFDATPITVTATATMGDTEFQTTAIPVVCVGPSANVTTTAAAARTTSTLILSLAGDSSHASVDLTHPEATPQVKPEETHTVKCNVTRRMDFKTPLKFKAIGLAANWKVPEITIDEKTATADYAIPVPKDAKPGVYDFYLQSDAAVSVIPNQPAHARAVAYRKHLDSVEQATKTERAAEQDPEKQKALDAKLAQITAAKAAADKEIAALAKPAARKTLVQSQPYRIEVVAK</sequence>
<evidence type="ECO:0000313" key="4">
    <source>
        <dbReference type="Proteomes" id="UP000319557"/>
    </source>
</evidence>
<evidence type="ECO:0000256" key="2">
    <source>
        <dbReference type="SAM" id="SignalP"/>
    </source>
</evidence>
<dbReference type="RefSeq" id="WP_218934421.1">
    <property type="nucleotide sequence ID" value="NZ_CP036261.1"/>
</dbReference>
<evidence type="ECO:0000313" key="3">
    <source>
        <dbReference type="EMBL" id="QDS90994.1"/>
    </source>
</evidence>
<dbReference type="KEGG" id="ruv:EC9_52130"/>
<dbReference type="Gene3D" id="2.60.120.380">
    <property type="match status" value="2"/>
</dbReference>
<feature type="region of interest" description="Disordered" evidence="1">
    <location>
        <begin position="411"/>
        <end position="435"/>
    </location>
</feature>
<evidence type="ECO:0000256" key="1">
    <source>
        <dbReference type="SAM" id="MobiDB-lite"/>
    </source>
</evidence>
<reference evidence="3 4" key="1">
    <citation type="submission" date="2019-02" db="EMBL/GenBank/DDBJ databases">
        <title>Deep-cultivation of Planctomycetes and their phenomic and genomic characterization uncovers novel biology.</title>
        <authorList>
            <person name="Wiegand S."/>
            <person name="Jogler M."/>
            <person name="Boedeker C."/>
            <person name="Pinto D."/>
            <person name="Vollmers J."/>
            <person name="Rivas-Marin E."/>
            <person name="Kohn T."/>
            <person name="Peeters S.H."/>
            <person name="Heuer A."/>
            <person name="Rast P."/>
            <person name="Oberbeckmann S."/>
            <person name="Bunk B."/>
            <person name="Jeske O."/>
            <person name="Meyerdierks A."/>
            <person name="Storesund J.E."/>
            <person name="Kallscheuer N."/>
            <person name="Luecker S."/>
            <person name="Lage O.M."/>
            <person name="Pohl T."/>
            <person name="Merkel B.J."/>
            <person name="Hornburger P."/>
            <person name="Mueller R.-W."/>
            <person name="Bruemmer F."/>
            <person name="Labrenz M."/>
            <person name="Spormann A.M."/>
            <person name="Op den Camp H."/>
            <person name="Overmann J."/>
            <person name="Amann R."/>
            <person name="Jetten M.S.M."/>
            <person name="Mascher T."/>
            <person name="Medema M.H."/>
            <person name="Devos D.P."/>
            <person name="Kaster A.-K."/>
            <person name="Ovreas L."/>
            <person name="Rohde M."/>
            <person name="Galperin M.Y."/>
            <person name="Jogler C."/>
        </authorList>
    </citation>
    <scope>NUCLEOTIDE SEQUENCE [LARGE SCALE GENOMIC DNA]</scope>
    <source>
        <strain evidence="3 4">EC9</strain>
    </source>
</reference>
<feature type="signal peptide" evidence="2">
    <location>
        <begin position="1"/>
        <end position="22"/>
    </location>
</feature>